<dbReference type="HAMAP" id="MF_01894">
    <property type="entry name" value="Smc_prok"/>
    <property type="match status" value="1"/>
</dbReference>
<feature type="domain" description="SMC hinge" evidence="7">
    <location>
        <begin position="529"/>
        <end position="644"/>
    </location>
</feature>
<dbReference type="InterPro" id="IPR010935">
    <property type="entry name" value="SMC_hinge"/>
</dbReference>
<feature type="coiled-coil region" evidence="6">
    <location>
        <begin position="434"/>
        <end position="503"/>
    </location>
</feature>
<feature type="coiled-coil region" evidence="6">
    <location>
        <begin position="185"/>
        <end position="377"/>
    </location>
</feature>
<dbReference type="Pfam" id="PF02463">
    <property type="entry name" value="SMC_N"/>
    <property type="match status" value="1"/>
</dbReference>
<evidence type="ECO:0000256" key="2">
    <source>
        <dbReference type="ARBA" id="ARBA00022741"/>
    </source>
</evidence>
<dbReference type="PANTHER" id="PTHR43977">
    <property type="entry name" value="STRUCTURAL MAINTENANCE OF CHROMOSOMES PROTEIN 3"/>
    <property type="match status" value="1"/>
</dbReference>
<dbReference type="Gene3D" id="3.30.70.1620">
    <property type="match status" value="1"/>
</dbReference>
<keyword evidence="2" id="KW-0547">Nucleotide-binding</keyword>
<dbReference type="GO" id="GO:0005694">
    <property type="term" value="C:chromosome"/>
    <property type="evidence" value="ECO:0007669"/>
    <property type="project" value="InterPro"/>
</dbReference>
<dbReference type="GO" id="GO:0007062">
    <property type="term" value="P:sister chromatid cohesion"/>
    <property type="evidence" value="ECO:0007669"/>
    <property type="project" value="InterPro"/>
</dbReference>
<dbReference type="Gene3D" id="1.20.1060.20">
    <property type="match status" value="1"/>
</dbReference>
<proteinExistence type="inferred from homology"/>
<keyword evidence="3" id="KW-0067">ATP-binding</keyword>
<dbReference type="NCBIfam" id="TIGR02168">
    <property type="entry name" value="SMC_prok_B"/>
    <property type="match status" value="1"/>
</dbReference>
<name>A0A3B1CKS8_9ZZZZ</name>
<dbReference type="GO" id="GO:0003677">
    <property type="term" value="F:DNA binding"/>
    <property type="evidence" value="ECO:0007669"/>
    <property type="project" value="UniProtKB-KW"/>
</dbReference>
<dbReference type="InterPro" id="IPR027417">
    <property type="entry name" value="P-loop_NTPase"/>
</dbReference>
<dbReference type="InterPro" id="IPR003395">
    <property type="entry name" value="RecF/RecN/SMC_N"/>
</dbReference>
<gene>
    <name evidence="8" type="ORF">MNBD_NITROSPINAE02-668</name>
</gene>
<dbReference type="SUPFAM" id="SSF75553">
    <property type="entry name" value="Smc hinge domain"/>
    <property type="match status" value="1"/>
</dbReference>
<dbReference type="InterPro" id="IPR024704">
    <property type="entry name" value="SMC"/>
</dbReference>
<dbReference type="AlphaFoldDB" id="A0A3B1CKS8"/>
<feature type="coiled-coil region" evidence="6">
    <location>
        <begin position="687"/>
        <end position="763"/>
    </location>
</feature>
<dbReference type="Pfam" id="PF06470">
    <property type="entry name" value="SMC_hinge"/>
    <property type="match status" value="1"/>
</dbReference>
<evidence type="ECO:0000259" key="7">
    <source>
        <dbReference type="SMART" id="SM00968"/>
    </source>
</evidence>
<dbReference type="GO" id="GO:0016887">
    <property type="term" value="F:ATP hydrolysis activity"/>
    <property type="evidence" value="ECO:0007669"/>
    <property type="project" value="InterPro"/>
</dbReference>
<dbReference type="Gene3D" id="3.40.50.300">
    <property type="entry name" value="P-loop containing nucleotide triphosphate hydrolases"/>
    <property type="match status" value="2"/>
</dbReference>
<keyword evidence="1" id="KW-0963">Cytoplasm</keyword>
<keyword evidence="5" id="KW-0238">DNA-binding</keyword>
<dbReference type="EMBL" id="UOGE01000105">
    <property type="protein sequence ID" value="VAX25323.1"/>
    <property type="molecule type" value="Genomic_DNA"/>
</dbReference>
<dbReference type="GO" id="GO:0005524">
    <property type="term" value="F:ATP binding"/>
    <property type="evidence" value="ECO:0007669"/>
    <property type="project" value="UniProtKB-KW"/>
</dbReference>
<organism evidence="8">
    <name type="scientific">hydrothermal vent metagenome</name>
    <dbReference type="NCBI Taxonomy" id="652676"/>
    <lineage>
        <taxon>unclassified sequences</taxon>
        <taxon>metagenomes</taxon>
        <taxon>ecological metagenomes</taxon>
    </lineage>
</organism>
<dbReference type="SMART" id="SM00968">
    <property type="entry name" value="SMC_hinge"/>
    <property type="match status" value="1"/>
</dbReference>
<dbReference type="CDD" id="cd03278">
    <property type="entry name" value="ABC_SMC_barmotin"/>
    <property type="match status" value="1"/>
</dbReference>
<sequence length="1199" mass="135302">MYFKNFEIRGFKSFVDYTRIELEPGITAIVGPNGCGKSNIVDAIRWALGEQSAKLMRGTKMEDFIFNGSQSRKPTGAAEVSVTFSNTDGSITTQPYAEYEDITVTRKVFRTGESEYYINKVPCRLKDIVDVFLDTGVATRSLSIIEQDQIAKIINSKPEDRRFVIEEAAGVMKYKHRRHAAQNKLAASQQNLLRVQDILAELERQRNSLSRQAKKAERFAGYRGELKSRALISYCVEYQRHTNELESSVKELEQAKESEAAYLASLSTKRNEVEVINIEISRNEKKLAELKEERNQISSGIDRNEHHRDLLSRQLNDLTEGNEREKNEINELEQEMLRIDELLEERTQENNRLKEELAASESELGRVRAEAQQLRDALDGRVMEQKRISGESLKLMENISSIQNTQSSIKTRLEMAVARIERISGQERKIDESLHVLEESLSNYKKEHAKLRDEIEAENKAGEQIADNLEKISASLEHEKGSLRQVEEEHTRKYSRLESIEELEKNMEGFGAGVRNLIKMKEEGNEAMNGIRGLLVDGIRAPKELESALAAILGARLETVIVENSSTSISAINILKQGNIGRSGFLSNDLKSDNTTERDPAKHEALLGLASRMITFDDSLPGSVAGLFKNTLVAKDLESALEIWRENSGGFTVVTLEGDIIDPSGLVTGGGADSDQGAKIVARKRMIEELLAEIGELEIKKNALSTSVNALEASQTAEKERQNASNEKLRSFELKYLEITKEIQKEEAEIKRDRGQLDVSREERAKAVSEKGRLAEEESALSEKVGELESRKEEIDTANRIESEEIDSLRAKLEDQNAGVREGEVKLTEIRGKLDNIGLDVQRLEGNKTDIVIRLRRLKDSIKDFSRKRDEMKESMESMLEENIEQARRKEALSADVNGVSEKLGESQDVRTQMNQDLKELENNMETARSIVADISLAKSELEIRVENIIEKADHDFNIPLEDLETTDVADINEDEVNERLAFLRSEIARIGDVNMSALEEFQEIKERFEFIKNQSADLTQSIATLKRTIENISAKTNSMFMETYDIVSKNFEQVFKRVFGGGRAEMRLVQEEGKPEPGLEIFVQPPGKRIQSLNLLSAGEKAMTSIALLFAVFMTKPSPFCLLDEVDAPLDEANIVRFRDMLNEMKKDTQFIIITHNQKTMSFADKLYGVTQEEEGISKILAVNLVDHRTKDFAGAAA</sequence>
<evidence type="ECO:0000256" key="5">
    <source>
        <dbReference type="ARBA" id="ARBA00023125"/>
    </source>
</evidence>
<evidence type="ECO:0000256" key="3">
    <source>
        <dbReference type="ARBA" id="ARBA00022840"/>
    </source>
</evidence>
<evidence type="ECO:0000256" key="4">
    <source>
        <dbReference type="ARBA" id="ARBA00023054"/>
    </source>
</evidence>
<dbReference type="InterPro" id="IPR011890">
    <property type="entry name" value="SMC_prok"/>
</dbReference>
<dbReference type="PIRSF" id="PIRSF005719">
    <property type="entry name" value="SMC"/>
    <property type="match status" value="1"/>
</dbReference>
<accession>A0A3B1CKS8</accession>
<evidence type="ECO:0000256" key="6">
    <source>
        <dbReference type="SAM" id="Coils"/>
    </source>
</evidence>
<evidence type="ECO:0000313" key="8">
    <source>
        <dbReference type="EMBL" id="VAX25323.1"/>
    </source>
</evidence>
<protein>
    <submittedName>
        <fullName evidence="8">Chromosome partition protein smc</fullName>
    </submittedName>
</protein>
<dbReference type="InterPro" id="IPR036277">
    <property type="entry name" value="SMC_hinge_sf"/>
</dbReference>
<dbReference type="SUPFAM" id="SSF52540">
    <property type="entry name" value="P-loop containing nucleoside triphosphate hydrolases"/>
    <property type="match status" value="1"/>
</dbReference>
<keyword evidence="4 6" id="KW-0175">Coiled coil</keyword>
<evidence type="ECO:0000256" key="1">
    <source>
        <dbReference type="ARBA" id="ARBA00022490"/>
    </source>
</evidence>
<feature type="coiled-coil region" evidence="6">
    <location>
        <begin position="855"/>
        <end position="938"/>
    </location>
</feature>
<reference evidence="8" key="1">
    <citation type="submission" date="2018-06" db="EMBL/GenBank/DDBJ databases">
        <authorList>
            <person name="Zhirakovskaya E."/>
        </authorList>
    </citation>
    <scope>NUCLEOTIDE SEQUENCE</scope>
</reference>
<dbReference type="GO" id="GO:0030261">
    <property type="term" value="P:chromosome condensation"/>
    <property type="evidence" value="ECO:0007669"/>
    <property type="project" value="InterPro"/>
</dbReference>